<sequence length="62" mass="7125">MDIRLSTTMDDLDRLAHQEKLALLHSLAELVWDIEDELARARAVRAELMTSVQEDLRHAGVR</sequence>
<name>A0A846LQ90_9ACTN</name>
<dbReference type="EMBL" id="BMMI01000002">
    <property type="protein sequence ID" value="GGL58852.1"/>
    <property type="molecule type" value="Genomic_DNA"/>
</dbReference>
<evidence type="ECO:0000313" key="3">
    <source>
        <dbReference type="Proteomes" id="UP000552836"/>
    </source>
</evidence>
<evidence type="ECO:0000313" key="2">
    <source>
        <dbReference type="EMBL" id="NIH68634.1"/>
    </source>
</evidence>
<reference evidence="1" key="1">
    <citation type="journal article" date="2014" name="Int. J. Syst. Evol. Microbiol.">
        <title>Complete genome of a new Firmicutes species belonging to the dominant human colonic microbiota ('Ruminococcus bicirculans') reveals two chromosomes and a selective capacity to utilize plant glucans.</title>
        <authorList>
            <consortium name="NISC Comparative Sequencing Program"/>
            <person name="Wegmann U."/>
            <person name="Louis P."/>
            <person name="Goesmann A."/>
            <person name="Henrissat B."/>
            <person name="Duncan S.H."/>
            <person name="Flint H.J."/>
        </authorList>
    </citation>
    <scope>NUCLEOTIDE SEQUENCE</scope>
    <source>
        <strain evidence="1">CGMCC 4.5581</strain>
    </source>
</reference>
<evidence type="ECO:0000313" key="4">
    <source>
        <dbReference type="Proteomes" id="UP000648663"/>
    </source>
</evidence>
<proteinExistence type="predicted"/>
<dbReference type="EMBL" id="JAAMPA010000001">
    <property type="protein sequence ID" value="NIH68634.1"/>
    <property type="molecule type" value="Genomic_DNA"/>
</dbReference>
<dbReference type="Proteomes" id="UP000648663">
    <property type="component" value="Unassembled WGS sequence"/>
</dbReference>
<organism evidence="2 3">
    <name type="scientific">Modestobacter marinus</name>
    <dbReference type="NCBI Taxonomy" id="477641"/>
    <lineage>
        <taxon>Bacteria</taxon>
        <taxon>Bacillati</taxon>
        <taxon>Actinomycetota</taxon>
        <taxon>Actinomycetes</taxon>
        <taxon>Geodermatophilales</taxon>
        <taxon>Geodermatophilaceae</taxon>
        <taxon>Modestobacter</taxon>
    </lineage>
</organism>
<comment type="caution">
    <text evidence="2">The sequence shown here is derived from an EMBL/GenBank/DDBJ whole genome shotgun (WGS) entry which is preliminary data.</text>
</comment>
<gene>
    <name evidence="2" type="ORF">FB380_003080</name>
    <name evidence="1" type="ORF">GCM10011589_13560</name>
</gene>
<reference evidence="2 3" key="3">
    <citation type="submission" date="2020-02" db="EMBL/GenBank/DDBJ databases">
        <title>Sequencing the genomes of 1000 actinobacteria strains.</title>
        <authorList>
            <person name="Klenk H.-P."/>
        </authorList>
    </citation>
    <scope>NUCLEOTIDE SEQUENCE [LARGE SCALE GENOMIC DNA]</scope>
    <source>
        <strain evidence="2 3">DSM 45201</strain>
    </source>
</reference>
<dbReference type="AlphaFoldDB" id="A0A846LQ90"/>
<evidence type="ECO:0000313" key="1">
    <source>
        <dbReference type="EMBL" id="GGL58852.1"/>
    </source>
</evidence>
<keyword evidence="4" id="KW-1185">Reference proteome</keyword>
<dbReference type="Proteomes" id="UP000552836">
    <property type="component" value="Unassembled WGS sequence"/>
</dbReference>
<reference evidence="1" key="4">
    <citation type="submission" date="2024-05" db="EMBL/GenBank/DDBJ databases">
        <authorList>
            <person name="Sun Q."/>
            <person name="Zhou Y."/>
        </authorList>
    </citation>
    <scope>NUCLEOTIDE SEQUENCE</scope>
    <source>
        <strain evidence="1">CGMCC 4.5581</strain>
    </source>
</reference>
<reference evidence="4" key="2">
    <citation type="journal article" date="2019" name="Int. J. Syst. Evol. Microbiol.">
        <title>The Global Catalogue of Microorganisms (GCM) 10K type strain sequencing project: providing services to taxonomists for standard genome sequencing and annotation.</title>
        <authorList>
            <consortium name="The Broad Institute Genomics Platform"/>
            <consortium name="The Broad Institute Genome Sequencing Center for Infectious Disease"/>
            <person name="Wu L."/>
            <person name="Ma J."/>
        </authorList>
    </citation>
    <scope>NUCLEOTIDE SEQUENCE [LARGE SCALE GENOMIC DNA]</scope>
    <source>
        <strain evidence="4">CGMCC 4.5581</strain>
    </source>
</reference>
<accession>A0A846LQ90</accession>
<dbReference type="RefSeq" id="WP_166755821.1">
    <property type="nucleotide sequence ID" value="NZ_BAABJU010000023.1"/>
</dbReference>
<protein>
    <submittedName>
        <fullName evidence="2">Uncharacterized protein</fullName>
    </submittedName>
</protein>